<name>A0A9N8M8Z2_9BASI</name>
<feature type="non-terminal residue" evidence="2">
    <location>
        <position position="1"/>
    </location>
</feature>
<dbReference type="AlphaFoldDB" id="A0A9N8M8Z2"/>
<accession>A0A9N8M8Z2</accession>
<dbReference type="EMBL" id="CAJHJF010007563">
    <property type="protein sequence ID" value="CAD6963734.1"/>
    <property type="molecule type" value="Genomic_DNA"/>
</dbReference>
<reference evidence="2 3" key="1">
    <citation type="submission" date="2020-10" db="EMBL/GenBank/DDBJ databases">
        <authorList>
            <person name="Sedaghatjoo S."/>
        </authorList>
    </citation>
    <scope>NUCLEOTIDE SEQUENCE [LARGE SCALE GENOMIC DNA]</scope>
    <source>
        <strain evidence="2 3">LLFL</strain>
    </source>
</reference>
<evidence type="ECO:0000313" key="3">
    <source>
        <dbReference type="Proteomes" id="UP000836404"/>
    </source>
</evidence>
<gene>
    <name evidence="2" type="ORF">JKILLFL_G1239</name>
</gene>
<dbReference type="SUPFAM" id="SSF51735">
    <property type="entry name" value="NAD(P)-binding Rossmann-fold domains"/>
    <property type="match status" value="1"/>
</dbReference>
<evidence type="ECO:0000256" key="1">
    <source>
        <dbReference type="SAM" id="MobiDB-lite"/>
    </source>
</evidence>
<sequence length="133" mass="13311">PYGATKSALNLIGINLYSELPAEGFPVLLIHLGLVRTDMSSSAGTRTPTLAAAPSSAFASSSRAASLAVLGVIESSGCPFPASCPGWATNDEGGEEGGDGAKEGGAESEIGPDEEPATAMKSMALVEATLLWG</sequence>
<feature type="region of interest" description="Disordered" evidence="1">
    <location>
        <begin position="84"/>
        <end position="119"/>
    </location>
</feature>
<organism evidence="2 3">
    <name type="scientific">Tilletia laevis</name>
    <dbReference type="NCBI Taxonomy" id="157183"/>
    <lineage>
        <taxon>Eukaryota</taxon>
        <taxon>Fungi</taxon>
        <taxon>Dikarya</taxon>
        <taxon>Basidiomycota</taxon>
        <taxon>Ustilaginomycotina</taxon>
        <taxon>Exobasidiomycetes</taxon>
        <taxon>Tilletiales</taxon>
        <taxon>Tilletiaceae</taxon>
        <taxon>Tilletia</taxon>
    </lineage>
</organism>
<evidence type="ECO:0000313" key="2">
    <source>
        <dbReference type="EMBL" id="CAD6963734.1"/>
    </source>
</evidence>
<comment type="caution">
    <text evidence="2">The sequence shown here is derived from an EMBL/GenBank/DDBJ whole genome shotgun (WGS) entry which is preliminary data.</text>
</comment>
<dbReference type="Proteomes" id="UP000836404">
    <property type="component" value="Unassembled WGS sequence"/>
</dbReference>
<keyword evidence="3" id="KW-1185">Reference proteome</keyword>
<dbReference type="Gene3D" id="3.40.50.720">
    <property type="entry name" value="NAD(P)-binding Rossmann-like Domain"/>
    <property type="match status" value="1"/>
</dbReference>
<proteinExistence type="predicted"/>
<dbReference type="InterPro" id="IPR036291">
    <property type="entry name" value="NAD(P)-bd_dom_sf"/>
</dbReference>
<protein>
    <submittedName>
        <fullName evidence="2">Uncharacterized protein</fullName>
    </submittedName>
</protein>